<accession>A0A554NFJ6</accession>
<protein>
    <submittedName>
        <fullName evidence="2">Uncharacterized protein</fullName>
    </submittedName>
</protein>
<dbReference type="EMBL" id="QMDX01000001">
    <property type="protein sequence ID" value="TSD16128.1"/>
    <property type="molecule type" value="Genomic_DNA"/>
</dbReference>
<dbReference type="RefSeq" id="WP_144260610.1">
    <property type="nucleotide sequence ID" value="NZ_QMDX01000001.1"/>
</dbReference>
<reference evidence="2 3" key="1">
    <citation type="submission" date="2018-06" db="EMBL/GenBank/DDBJ databases">
        <title>Natronomonas sp. F16-60 a new haloarchaeon isolated from a solar saltern of Isla Cristina, Huelva, Spain.</title>
        <authorList>
            <person name="Duran-Viseras A."/>
            <person name="Sanchez-Porro C."/>
            <person name="Ventosa A."/>
        </authorList>
    </citation>
    <scope>NUCLEOTIDE SEQUENCE [LARGE SCALE GENOMIC DNA]</scope>
    <source>
        <strain evidence="2 3">F16-60</strain>
    </source>
</reference>
<feature type="region of interest" description="Disordered" evidence="1">
    <location>
        <begin position="1"/>
        <end position="20"/>
    </location>
</feature>
<sequence>MAITDPADDNAVLGTTDDLGTGHECPECGATVLNGQGLYSCFECEFTPTSAGLGEESIVDRSALRL</sequence>
<evidence type="ECO:0000313" key="2">
    <source>
        <dbReference type="EMBL" id="TSD16128.1"/>
    </source>
</evidence>
<name>A0A554NFJ6_9EURY</name>
<evidence type="ECO:0000256" key="1">
    <source>
        <dbReference type="SAM" id="MobiDB-lite"/>
    </source>
</evidence>
<proteinExistence type="predicted"/>
<dbReference type="OrthoDB" id="241883at2157"/>
<organism evidence="2 3">
    <name type="scientific">Haloglomus irregulare</name>
    <dbReference type="NCBI Taxonomy" id="2234134"/>
    <lineage>
        <taxon>Archaea</taxon>
        <taxon>Methanobacteriati</taxon>
        <taxon>Methanobacteriota</taxon>
        <taxon>Stenosarchaea group</taxon>
        <taxon>Halobacteria</taxon>
        <taxon>Halobacteriales</taxon>
        <taxon>Natronomonadaceae</taxon>
        <taxon>Haloglomus</taxon>
    </lineage>
</organism>
<dbReference type="AlphaFoldDB" id="A0A554NFJ6"/>
<evidence type="ECO:0000313" key="3">
    <source>
        <dbReference type="Proteomes" id="UP000319894"/>
    </source>
</evidence>
<dbReference type="InParanoid" id="A0A554NFJ6"/>
<comment type="caution">
    <text evidence="2">The sequence shown here is derived from an EMBL/GenBank/DDBJ whole genome shotgun (WGS) entry which is preliminary data.</text>
</comment>
<keyword evidence="3" id="KW-1185">Reference proteome</keyword>
<gene>
    <name evidence="2" type="ORF">DP107_02850</name>
</gene>
<dbReference type="Proteomes" id="UP000319894">
    <property type="component" value="Unassembled WGS sequence"/>
</dbReference>